<keyword evidence="2" id="KW-1185">Reference proteome</keyword>
<evidence type="ECO:0000313" key="2">
    <source>
        <dbReference type="Proteomes" id="UP000596276"/>
    </source>
</evidence>
<dbReference type="VEuPathDB" id="FungiDB:AFLA_003175"/>
<dbReference type="AlphaFoldDB" id="A0A7U2MPF0"/>
<accession>A0A7U2MPF0</accession>
<dbReference type="EMBL" id="CP044619">
    <property type="protein sequence ID" value="QRD87423.1"/>
    <property type="molecule type" value="Genomic_DNA"/>
</dbReference>
<proteinExistence type="predicted"/>
<name>A0A7U2MPF0_ASPFN</name>
<dbReference type="VEuPathDB" id="FungiDB:F9C07_2249083"/>
<sequence length="174" mass="19861">MDATRKQLMCDQVIRILWTRWLSAMPKPSKEPQLLQPRSGGGRLSVGRWPFVQRFTPTFLRVYQLWSAIQNPSEATSLLFAKLPTEAAWYQRGRGRTKHFDGFFETARGICESSAHPDRDSLLADIYFCLGSIAMDTNDFNGSRIFKELSLDLVSSICNELGTVGERLYLAYEE</sequence>
<evidence type="ECO:0000313" key="1">
    <source>
        <dbReference type="EMBL" id="QRD87423.1"/>
    </source>
</evidence>
<organism evidence="1 2">
    <name type="scientific">Aspergillus flavus (strain ATCC 200026 / FGSC A1120 / IAM 13836 / NRRL 3357 / JCM 12722 / SRRC 167)</name>
    <dbReference type="NCBI Taxonomy" id="332952"/>
    <lineage>
        <taxon>Eukaryota</taxon>
        <taxon>Fungi</taxon>
        <taxon>Dikarya</taxon>
        <taxon>Ascomycota</taxon>
        <taxon>Pezizomycotina</taxon>
        <taxon>Eurotiomycetes</taxon>
        <taxon>Eurotiomycetidae</taxon>
        <taxon>Eurotiales</taxon>
        <taxon>Aspergillaceae</taxon>
        <taxon>Aspergillus</taxon>
        <taxon>Aspergillus subgen. Circumdati</taxon>
    </lineage>
</organism>
<reference evidence="2" key="1">
    <citation type="journal article" date="2021" name="G3 (Bethesda)">
        <title>Chromosome assembled and annotated genome sequence of Aspergillus flavus NRRL 3357.</title>
        <authorList>
            <person name="Skerker J.M."/>
            <person name="Pianalto K.M."/>
            <person name="Mondo S.J."/>
            <person name="Yang K."/>
            <person name="Arkin A.P."/>
            <person name="Keller N.P."/>
            <person name="Grigoriev I.V."/>
            <person name="Louise Glass N.L."/>
        </authorList>
    </citation>
    <scope>NUCLEOTIDE SEQUENCE [LARGE SCALE GENOMIC DNA]</scope>
    <source>
        <strain evidence="2">ATCC 200026 / FGSC A1120 / IAM 13836 / NRRL 3357 / JCM 12722 / SRRC 167</strain>
    </source>
</reference>
<gene>
    <name evidence="1" type="ORF">F9C07_2249083</name>
</gene>
<dbReference type="Proteomes" id="UP000596276">
    <property type="component" value="Chromosome 1"/>
</dbReference>
<protein>
    <submittedName>
        <fullName evidence="1">Uncharacterized protein</fullName>
    </submittedName>
</protein>